<dbReference type="Proteomes" id="UP000324832">
    <property type="component" value="Unassembled WGS sequence"/>
</dbReference>
<dbReference type="EMBL" id="FZQP02001092">
    <property type="protein sequence ID" value="VVC91579.1"/>
    <property type="molecule type" value="Genomic_DNA"/>
</dbReference>
<sequence length="87" mass="10039">MLIKNQSMESITNFCVSLIKGFIDSLRGVTVLLYLDKEINERALSRSPQPDVDVSRHKLLKQPKVKQVQSTYKGITIMCSQRFYIFT</sequence>
<name>A0A5E4Q2B4_9NEOP</name>
<dbReference type="AlphaFoldDB" id="A0A5E4Q2B4"/>
<keyword evidence="2" id="KW-1185">Reference proteome</keyword>
<gene>
    <name evidence="1" type="ORF">LSINAPIS_LOCUS4220</name>
</gene>
<evidence type="ECO:0000313" key="1">
    <source>
        <dbReference type="EMBL" id="VVC91579.1"/>
    </source>
</evidence>
<protein>
    <submittedName>
        <fullName evidence="1">Uncharacterized protein</fullName>
    </submittedName>
</protein>
<proteinExistence type="predicted"/>
<organism evidence="1 2">
    <name type="scientific">Leptidea sinapis</name>
    <dbReference type="NCBI Taxonomy" id="189913"/>
    <lineage>
        <taxon>Eukaryota</taxon>
        <taxon>Metazoa</taxon>
        <taxon>Ecdysozoa</taxon>
        <taxon>Arthropoda</taxon>
        <taxon>Hexapoda</taxon>
        <taxon>Insecta</taxon>
        <taxon>Pterygota</taxon>
        <taxon>Neoptera</taxon>
        <taxon>Endopterygota</taxon>
        <taxon>Lepidoptera</taxon>
        <taxon>Glossata</taxon>
        <taxon>Ditrysia</taxon>
        <taxon>Papilionoidea</taxon>
        <taxon>Pieridae</taxon>
        <taxon>Dismorphiinae</taxon>
        <taxon>Leptidea</taxon>
    </lineage>
</organism>
<accession>A0A5E4Q2B4</accession>
<evidence type="ECO:0000313" key="2">
    <source>
        <dbReference type="Proteomes" id="UP000324832"/>
    </source>
</evidence>
<reference evidence="1 2" key="1">
    <citation type="submission" date="2017-07" db="EMBL/GenBank/DDBJ databases">
        <authorList>
            <person name="Talla V."/>
            <person name="Backstrom N."/>
        </authorList>
    </citation>
    <scope>NUCLEOTIDE SEQUENCE [LARGE SCALE GENOMIC DNA]</scope>
</reference>